<evidence type="ECO:0000256" key="15">
    <source>
        <dbReference type="ARBA" id="ARBA00032932"/>
    </source>
</evidence>
<evidence type="ECO:0000256" key="14">
    <source>
        <dbReference type="ARBA" id="ARBA00032707"/>
    </source>
</evidence>
<keyword evidence="10 17" id="KW-1133">Transmembrane helix</keyword>
<dbReference type="GO" id="GO:0046677">
    <property type="term" value="P:response to antibiotic"/>
    <property type="evidence" value="ECO:0007669"/>
    <property type="project" value="UniProtKB-UniRule"/>
</dbReference>
<comment type="similarity">
    <text evidence="2 17">Belongs to the UppP family.</text>
</comment>
<dbReference type="PANTHER" id="PTHR30622:SF2">
    <property type="entry name" value="UNDECAPRENYL-DIPHOSPHATASE"/>
    <property type="match status" value="1"/>
</dbReference>
<dbReference type="Pfam" id="PF02673">
    <property type="entry name" value="BacA"/>
    <property type="match status" value="2"/>
</dbReference>
<proteinExistence type="inferred from homology"/>
<feature type="transmembrane region" description="Helical" evidence="17">
    <location>
        <begin position="35"/>
        <end position="54"/>
    </location>
</feature>
<keyword evidence="7 17" id="KW-0378">Hydrolase</keyword>
<keyword evidence="13 17" id="KW-0961">Cell wall biogenesis/degradation</keyword>
<organism evidence="18 19">
    <name type="scientific">Euzebya pacifica</name>
    <dbReference type="NCBI Taxonomy" id="1608957"/>
    <lineage>
        <taxon>Bacteria</taxon>
        <taxon>Bacillati</taxon>
        <taxon>Actinomycetota</taxon>
        <taxon>Nitriliruptoria</taxon>
        <taxon>Euzebyales</taxon>
    </lineage>
</organism>
<keyword evidence="11 17" id="KW-0472">Membrane</keyword>
<reference evidence="18 19" key="1">
    <citation type="submission" date="2018-09" db="EMBL/GenBank/DDBJ databases">
        <title>Complete genome sequence of Euzebya sp. DY32-46 isolated from seawater of Pacific Ocean.</title>
        <authorList>
            <person name="Xu L."/>
            <person name="Wu Y.-H."/>
            <person name="Xu X.-W."/>
        </authorList>
    </citation>
    <scope>NUCLEOTIDE SEQUENCE [LARGE SCALE GENOMIC DNA]</scope>
    <source>
        <strain evidence="18 19">DY32-46</strain>
    </source>
</reference>
<dbReference type="GO" id="GO:0008360">
    <property type="term" value="P:regulation of cell shape"/>
    <property type="evidence" value="ECO:0007669"/>
    <property type="project" value="UniProtKB-KW"/>
</dbReference>
<dbReference type="AlphaFoldDB" id="A0A346Y2G8"/>
<dbReference type="InterPro" id="IPR003824">
    <property type="entry name" value="UppP"/>
</dbReference>
<evidence type="ECO:0000256" key="7">
    <source>
        <dbReference type="ARBA" id="ARBA00022801"/>
    </source>
</evidence>
<evidence type="ECO:0000256" key="9">
    <source>
        <dbReference type="ARBA" id="ARBA00022984"/>
    </source>
</evidence>
<name>A0A346Y2G8_9ACTN</name>
<dbReference type="EMBL" id="CP031165">
    <property type="protein sequence ID" value="AXV08665.1"/>
    <property type="molecule type" value="Genomic_DNA"/>
</dbReference>
<evidence type="ECO:0000256" key="17">
    <source>
        <dbReference type="HAMAP-Rule" id="MF_01006"/>
    </source>
</evidence>
<dbReference type="GO" id="GO:0071555">
    <property type="term" value="P:cell wall organization"/>
    <property type="evidence" value="ECO:0007669"/>
    <property type="project" value="UniProtKB-KW"/>
</dbReference>
<keyword evidence="8 17" id="KW-0133">Cell shape</keyword>
<feature type="transmembrane region" description="Helical" evidence="17">
    <location>
        <begin position="104"/>
        <end position="125"/>
    </location>
</feature>
<evidence type="ECO:0000256" key="16">
    <source>
        <dbReference type="ARBA" id="ARBA00047594"/>
    </source>
</evidence>
<evidence type="ECO:0000256" key="3">
    <source>
        <dbReference type="ARBA" id="ARBA00012374"/>
    </source>
</evidence>
<evidence type="ECO:0000256" key="6">
    <source>
        <dbReference type="ARBA" id="ARBA00022692"/>
    </source>
</evidence>
<evidence type="ECO:0000256" key="4">
    <source>
        <dbReference type="ARBA" id="ARBA00021581"/>
    </source>
</evidence>
<accession>A0A346Y2G8</accession>
<evidence type="ECO:0000256" key="5">
    <source>
        <dbReference type="ARBA" id="ARBA00022475"/>
    </source>
</evidence>
<evidence type="ECO:0000256" key="12">
    <source>
        <dbReference type="ARBA" id="ARBA00023251"/>
    </source>
</evidence>
<dbReference type="KEGG" id="euz:DVS28_a3996"/>
<keyword evidence="5 17" id="KW-1003">Cell membrane</keyword>
<keyword evidence="9 17" id="KW-0573">Peptidoglycan synthesis</keyword>
<evidence type="ECO:0000256" key="8">
    <source>
        <dbReference type="ARBA" id="ARBA00022960"/>
    </source>
</evidence>
<comment type="miscellaneous">
    <text evidence="17">Bacitracin is thought to be involved in the inhibition of peptidoglycan synthesis by sequestering undecaprenyl diphosphate, thereby reducing the pool of lipid carrier available.</text>
</comment>
<feature type="transmembrane region" description="Helical" evidence="17">
    <location>
        <begin position="301"/>
        <end position="319"/>
    </location>
</feature>
<evidence type="ECO:0000256" key="1">
    <source>
        <dbReference type="ARBA" id="ARBA00004651"/>
    </source>
</evidence>
<dbReference type="GO" id="GO:0005886">
    <property type="term" value="C:plasma membrane"/>
    <property type="evidence" value="ECO:0007669"/>
    <property type="project" value="UniProtKB-SubCell"/>
</dbReference>
<feature type="transmembrane region" description="Helical" evidence="17">
    <location>
        <begin position="271"/>
        <end position="289"/>
    </location>
</feature>
<evidence type="ECO:0000256" key="13">
    <source>
        <dbReference type="ARBA" id="ARBA00023316"/>
    </source>
</evidence>
<comment type="subcellular location">
    <subcellularLocation>
        <location evidence="1 17">Cell membrane</location>
        <topology evidence="1 17">Multi-pass membrane protein</topology>
    </subcellularLocation>
</comment>
<feature type="transmembrane region" description="Helical" evidence="17">
    <location>
        <begin position="241"/>
        <end position="259"/>
    </location>
</feature>
<dbReference type="HAMAP" id="MF_01006">
    <property type="entry name" value="Undec_diphosphatase"/>
    <property type="match status" value="1"/>
</dbReference>
<comment type="catalytic activity">
    <reaction evidence="16 17">
        <text>di-trans,octa-cis-undecaprenyl diphosphate + H2O = di-trans,octa-cis-undecaprenyl phosphate + phosphate + H(+)</text>
        <dbReference type="Rhea" id="RHEA:28094"/>
        <dbReference type="ChEBI" id="CHEBI:15377"/>
        <dbReference type="ChEBI" id="CHEBI:15378"/>
        <dbReference type="ChEBI" id="CHEBI:43474"/>
        <dbReference type="ChEBI" id="CHEBI:58405"/>
        <dbReference type="ChEBI" id="CHEBI:60392"/>
        <dbReference type="EC" id="3.6.1.27"/>
    </reaction>
</comment>
<sequence>MILGIVQGLTEFIPVSSSGHLVLVPYLMGWEKHSLAFDVMLHVGTLGAVLVYFRGELSAIVRGVLRLDRSPMGEVYRRVGLLLVPASIPVAIVGLFLAGPIEDAFGSPLVASLLLLVTATLLLSAEAIRSRRVRAGGLDVDELEPVPANASVAAPTERAWTGSWRAGTGQPVEPSAAPVGLPLGVDATDPTGADLSGLTLRHAMTAGFAQCLAVLPGISRAGSTITGGVFAGLTREAATRFSFLLAIPALVGATVLSLPDLAEGGENLLELGGGMLAAFVSGYLAIRFLVRLVSRERLTGFAYYCIAASAVGIIGWLMLGPPSTV</sequence>
<keyword evidence="12 17" id="KW-0046">Antibiotic resistance</keyword>
<evidence type="ECO:0000256" key="2">
    <source>
        <dbReference type="ARBA" id="ARBA00010621"/>
    </source>
</evidence>
<evidence type="ECO:0000313" key="19">
    <source>
        <dbReference type="Proteomes" id="UP000264006"/>
    </source>
</evidence>
<dbReference type="PANTHER" id="PTHR30622">
    <property type="entry name" value="UNDECAPRENYL-DIPHOSPHATASE"/>
    <property type="match status" value="1"/>
</dbReference>
<evidence type="ECO:0000313" key="18">
    <source>
        <dbReference type="EMBL" id="AXV08665.1"/>
    </source>
</evidence>
<dbReference type="EC" id="3.6.1.27" evidence="3 17"/>
<comment type="function">
    <text evidence="17">Catalyzes the dephosphorylation of undecaprenyl diphosphate (UPP). Confers resistance to bacitracin.</text>
</comment>
<gene>
    <name evidence="17" type="primary">uppP</name>
    <name evidence="18" type="ORF">DVS28_a3996</name>
</gene>
<dbReference type="Proteomes" id="UP000264006">
    <property type="component" value="Chromosome"/>
</dbReference>
<evidence type="ECO:0000256" key="11">
    <source>
        <dbReference type="ARBA" id="ARBA00023136"/>
    </source>
</evidence>
<evidence type="ECO:0000256" key="10">
    <source>
        <dbReference type="ARBA" id="ARBA00022989"/>
    </source>
</evidence>
<feature type="transmembrane region" description="Helical" evidence="17">
    <location>
        <begin position="75"/>
        <end position="98"/>
    </location>
</feature>
<keyword evidence="6 17" id="KW-0812">Transmembrane</keyword>
<keyword evidence="19" id="KW-1185">Reference proteome</keyword>
<dbReference type="GO" id="GO:0050380">
    <property type="term" value="F:undecaprenyl-diphosphatase activity"/>
    <property type="evidence" value="ECO:0007669"/>
    <property type="project" value="UniProtKB-UniRule"/>
</dbReference>
<dbReference type="GO" id="GO:0009252">
    <property type="term" value="P:peptidoglycan biosynthetic process"/>
    <property type="evidence" value="ECO:0007669"/>
    <property type="project" value="UniProtKB-KW"/>
</dbReference>
<protein>
    <recommendedName>
        <fullName evidence="4 17">Undecaprenyl-diphosphatase</fullName>
        <ecNumber evidence="3 17">3.6.1.27</ecNumber>
    </recommendedName>
    <alternativeName>
        <fullName evidence="15 17">Bacitracin resistance protein</fullName>
    </alternativeName>
    <alternativeName>
        <fullName evidence="14 17">Undecaprenyl pyrophosphate phosphatase</fullName>
    </alternativeName>
</protein>